<evidence type="ECO:0000313" key="6">
    <source>
        <dbReference type="EMBL" id="KAK8059193.1"/>
    </source>
</evidence>
<comment type="caution">
    <text evidence="6">The sequence shown here is derived from an EMBL/GenBank/DDBJ whole genome shotgun (WGS) entry which is preliminary data.</text>
</comment>
<feature type="domain" description="Peptidase S33 tripeptidyl aminopeptidase-like C-terminal" evidence="5">
    <location>
        <begin position="411"/>
        <end position="503"/>
    </location>
</feature>
<gene>
    <name evidence="6" type="ORF">PG996_009123</name>
</gene>
<feature type="domain" description="AB hydrolase-1" evidence="4">
    <location>
        <begin position="90"/>
        <end position="276"/>
    </location>
</feature>
<evidence type="ECO:0000256" key="3">
    <source>
        <dbReference type="SAM" id="SignalP"/>
    </source>
</evidence>
<reference evidence="6 7" key="1">
    <citation type="submission" date="2023-01" db="EMBL/GenBank/DDBJ databases">
        <title>Analysis of 21 Apiospora genomes using comparative genomics revels a genus with tremendous synthesis potential of carbohydrate active enzymes and secondary metabolites.</title>
        <authorList>
            <person name="Sorensen T."/>
        </authorList>
    </citation>
    <scope>NUCLEOTIDE SEQUENCE [LARGE SCALE GENOMIC DNA]</scope>
    <source>
        <strain evidence="6 7">CBS 83171</strain>
    </source>
</reference>
<name>A0ABR1UMS4_9PEZI</name>
<dbReference type="EMBL" id="JAQQWM010000006">
    <property type="protein sequence ID" value="KAK8059193.1"/>
    <property type="molecule type" value="Genomic_DNA"/>
</dbReference>
<evidence type="ECO:0000259" key="5">
    <source>
        <dbReference type="Pfam" id="PF08386"/>
    </source>
</evidence>
<keyword evidence="2" id="KW-0378">Hydrolase</keyword>
<dbReference type="Pfam" id="PF08386">
    <property type="entry name" value="Abhydrolase_4"/>
    <property type="match status" value="1"/>
</dbReference>
<evidence type="ECO:0000259" key="4">
    <source>
        <dbReference type="Pfam" id="PF00561"/>
    </source>
</evidence>
<feature type="signal peptide" evidence="3">
    <location>
        <begin position="1"/>
        <end position="23"/>
    </location>
</feature>
<keyword evidence="3" id="KW-0732">Signal</keyword>
<keyword evidence="7" id="KW-1185">Reference proteome</keyword>
<dbReference type="InterPro" id="IPR051601">
    <property type="entry name" value="Serine_prot/Carboxylest_S33"/>
</dbReference>
<dbReference type="InterPro" id="IPR000073">
    <property type="entry name" value="AB_hydrolase_1"/>
</dbReference>
<dbReference type="InterPro" id="IPR029058">
    <property type="entry name" value="AB_hydrolase_fold"/>
</dbReference>
<dbReference type="PANTHER" id="PTHR43248">
    <property type="entry name" value="2-SUCCINYL-6-HYDROXY-2,4-CYCLOHEXADIENE-1-CARBOXYLATE SYNTHASE"/>
    <property type="match status" value="1"/>
</dbReference>
<accession>A0ABR1UMS4</accession>
<dbReference type="InterPro" id="IPR013595">
    <property type="entry name" value="Pept_S33_TAP-like_C"/>
</dbReference>
<proteinExistence type="inferred from homology"/>
<organism evidence="6 7">
    <name type="scientific">Apiospora saccharicola</name>
    <dbReference type="NCBI Taxonomy" id="335842"/>
    <lineage>
        <taxon>Eukaryota</taxon>
        <taxon>Fungi</taxon>
        <taxon>Dikarya</taxon>
        <taxon>Ascomycota</taxon>
        <taxon>Pezizomycotina</taxon>
        <taxon>Sordariomycetes</taxon>
        <taxon>Xylariomycetidae</taxon>
        <taxon>Amphisphaeriales</taxon>
        <taxon>Apiosporaceae</taxon>
        <taxon>Apiospora</taxon>
    </lineage>
</organism>
<dbReference type="Pfam" id="PF00561">
    <property type="entry name" value="Abhydrolase_1"/>
    <property type="match status" value="1"/>
</dbReference>
<comment type="similarity">
    <text evidence="1">Belongs to the peptidase S33 family.</text>
</comment>
<evidence type="ECO:0000313" key="7">
    <source>
        <dbReference type="Proteomes" id="UP001446871"/>
    </source>
</evidence>
<evidence type="ECO:0000256" key="1">
    <source>
        <dbReference type="ARBA" id="ARBA00010088"/>
    </source>
</evidence>
<dbReference type="SUPFAM" id="SSF53474">
    <property type="entry name" value="alpha/beta-Hydrolases"/>
    <property type="match status" value="1"/>
</dbReference>
<sequence length="506" mass="54646">MPSIRNLTLNGLAMATLCAGVFATVTPRIELYGSSAAGLTWGACPPMFPPPLECANYTVPLDWNHPEGNETVQLGMVRLAATAPSERIGPLFMNPGGPGRNATRMVADLARWSRLDSRIRRRFDIIGLDPRGVGLSTPLRCDAAIYNQPKVGSPTPEAAFDDLVARNRAIGESCRAKSGRLIDFMDTVSAAKDHEAVRKAVGGEKASFFGGSYGTQLFATYAHLFPHSVRAMALDSILLHSKSATSNVRVDSTAFGATLKHFFAQCKSNPDCALYGEDGEALFSALLDWAEKTPIPAPGCVKRYFRWWSPQCHTELSDGDILSLVHGLLAEPRKWSGLSQALARAIRSNDATLLSKMGPLPTAPRFAGRAVLCQDWERHGSSTSAELQALHEVAQRASPLTRGASNILSFYAGCVGWPANTTNPPSRLEYKGQTPMLLVSARYDPLTSYEWAVGLQQELGGDDRAVLLTRDGAGHGSFFDGGEAMRRINAYLLDLVLPEPGTVVES</sequence>
<dbReference type="Gene3D" id="3.40.50.1820">
    <property type="entry name" value="alpha/beta hydrolase"/>
    <property type="match status" value="1"/>
</dbReference>
<dbReference type="Proteomes" id="UP001446871">
    <property type="component" value="Unassembled WGS sequence"/>
</dbReference>
<dbReference type="PANTHER" id="PTHR43248:SF30">
    <property type="entry name" value="AB HYDROLASE-1 DOMAIN-CONTAINING PROTEIN"/>
    <property type="match status" value="1"/>
</dbReference>
<protein>
    <submittedName>
        <fullName evidence="6">Alpha/beta-hydrolase</fullName>
    </submittedName>
</protein>
<evidence type="ECO:0000256" key="2">
    <source>
        <dbReference type="ARBA" id="ARBA00022801"/>
    </source>
</evidence>
<feature type="chain" id="PRO_5047482519" evidence="3">
    <location>
        <begin position="24"/>
        <end position="506"/>
    </location>
</feature>